<evidence type="ECO:0000313" key="20">
    <source>
        <dbReference type="EMBL" id="ORE09645.1"/>
    </source>
</evidence>
<evidence type="ECO:0000256" key="3">
    <source>
        <dbReference type="ARBA" id="ARBA00022448"/>
    </source>
</evidence>
<reference evidence="20" key="1">
    <citation type="journal article" date="2016" name="Proc. Natl. Acad. Sci. U.S.A.">
        <title>Lipid metabolic changes in an early divergent fungus govern the establishment of a mutualistic symbiosis with endobacteria.</title>
        <authorList>
            <person name="Lastovetsky O.A."/>
            <person name="Gaspar M.L."/>
            <person name="Mondo S.J."/>
            <person name="LaButti K.M."/>
            <person name="Sandor L."/>
            <person name="Grigoriev I.V."/>
            <person name="Henry S.A."/>
            <person name="Pawlowska T.E."/>
        </authorList>
    </citation>
    <scope>NUCLEOTIDE SEQUENCE [LARGE SCALE GENOMIC DNA]</scope>
    <source>
        <strain evidence="20">ATCC 52814</strain>
    </source>
</reference>
<evidence type="ECO:0000256" key="13">
    <source>
        <dbReference type="ARBA" id="ARBA00032509"/>
    </source>
</evidence>
<evidence type="ECO:0000256" key="14">
    <source>
        <dbReference type="ARBA" id="ARBA00034532"/>
    </source>
</evidence>
<dbReference type="InterPro" id="IPR015342">
    <property type="entry name" value="PEX1-N_C-lobe"/>
</dbReference>
<dbReference type="InterPro" id="IPR041569">
    <property type="entry name" value="AAA_lid_3"/>
</dbReference>
<dbReference type="InterPro" id="IPR029067">
    <property type="entry name" value="CDC48_domain_2-like_sf"/>
</dbReference>
<dbReference type="InterPro" id="IPR003959">
    <property type="entry name" value="ATPase_AAA_core"/>
</dbReference>
<keyword evidence="7" id="KW-0547">Nucleotide-binding</keyword>
<dbReference type="PANTHER" id="PTHR23077:SF12">
    <property type="entry name" value="PEROXISOMAL ATPASE PEX1"/>
    <property type="match status" value="1"/>
</dbReference>
<dbReference type="GO" id="GO:0016558">
    <property type="term" value="P:protein import into peroxisome matrix"/>
    <property type="evidence" value="ECO:0007669"/>
    <property type="project" value="TreeGrafter"/>
</dbReference>
<organism evidence="20">
    <name type="scientific">Rhizopus microsporus var. microsporus</name>
    <dbReference type="NCBI Taxonomy" id="86635"/>
    <lineage>
        <taxon>Eukaryota</taxon>
        <taxon>Fungi</taxon>
        <taxon>Fungi incertae sedis</taxon>
        <taxon>Mucoromycota</taxon>
        <taxon>Mucoromycotina</taxon>
        <taxon>Mucoromycetes</taxon>
        <taxon>Mucorales</taxon>
        <taxon>Mucorineae</taxon>
        <taxon>Rhizopodaceae</taxon>
        <taxon>Rhizopus</taxon>
    </lineage>
</organism>
<feature type="region of interest" description="Disordered" evidence="18">
    <location>
        <begin position="188"/>
        <end position="215"/>
    </location>
</feature>
<evidence type="ECO:0000256" key="12">
    <source>
        <dbReference type="ARBA" id="ARBA00023140"/>
    </source>
</evidence>
<evidence type="ECO:0000256" key="16">
    <source>
        <dbReference type="ARBA" id="ARBA00048778"/>
    </source>
</evidence>
<dbReference type="SUPFAM" id="SSF54585">
    <property type="entry name" value="Cdc48 domain 2-like"/>
    <property type="match status" value="1"/>
</dbReference>
<evidence type="ECO:0000256" key="17">
    <source>
        <dbReference type="ARBA" id="ARBA00064205"/>
    </source>
</evidence>
<evidence type="ECO:0000256" key="11">
    <source>
        <dbReference type="ARBA" id="ARBA00023136"/>
    </source>
</evidence>
<feature type="compositionally biased region" description="Polar residues" evidence="18">
    <location>
        <begin position="191"/>
        <end position="203"/>
    </location>
</feature>
<dbReference type="OrthoDB" id="2187at2759"/>
<evidence type="ECO:0000256" key="5">
    <source>
        <dbReference type="ARBA" id="ARBA00022593"/>
    </source>
</evidence>
<evidence type="ECO:0000256" key="4">
    <source>
        <dbReference type="ARBA" id="ARBA00022490"/>
    </source>
</evidence>
<dbReference type="Proteomes" id="UP000242414">
    <property type="component" value="Unassembled WGS sequence"/>
</dbReference>
<dbReference type="VEuPathDB" id="FungiDB:BCV72DRAFT_222694"/>
<accession>A0A1X0RC60</accession>
<keyword evidence="6" id="KW-0677">Repeat</keyword>
<evidence type="ECO:0000256" key="1">
    <source>
        <dbReference type="ARBA" id="ARBA00004514"/>
    </source>
</evidence>
<dbReference type="Pfam" id="PF17862">
    <property type="entry name" value="AAA_lid_3"/>
    <property type="match status" value="1"/>
</dbReference>
<dbReference type="EMBL" id="KV921873">
    <property type="protein sequence ID" value="ORE09645.1"/>
    <property type="molecule type" value="Genomic_DNA"/>
</dbReference>
<dbReference type="InterPro" id="IPR027417">
    <property type="entry name" value="P-loop_NTPase"/>
</dbReference>
<dbReference type="Pfam" id="PF00004">
    <property type="entry name" value="AAA"/>
    <property type="match status" value="2"/>
</dbReference>
<dbReference type="FunFam" id="3.40.50.300:FF:000149">
    <property type="entry name" value="Nuclear valosin-containing protein-like"/>
    <property type="match status" value="1"/>
</dbReference>
<dbReference type="Gene3D" id="1.10.8.60">
    <property type="match status" value="2"/>
</dbReference>
<gene>
    <name evidence="20" type="ORF">BCV72DRAFT_222694</name>
</gene>
<dbReference type="GO" id="GO:0005778">
    <property type="term" value="C:peroxisomal membrane"/>
    <property type="evidence" value="ECO:0007669"/>
    <property type="project" value="UniProtKB-SubCell"/>
</dbReference>
<dbReference type="InterPro" id="IPR009010">
    <property type="entry name" value="Asp_de-COase-like_dom_sf"/>
</dbReference>
<dbReference type="PANTHER" id="PTHR23077">
    <property type="entry name" value="AAA-FAMILY ATPASE"/>
    <property type="match status" value="1"/>
</dbReference>
<dbReference type="SUPFAM" id="SSF52540">
    <property type="entry name" value="P-loop containing nucleoside triphosphate hydrolases"/>
    <property type="match status" value="2"/>
</dbReference>
<dbReference type="GO" id="GO:0005829">
    <property type="term" value="C:cytosol"/>
    <property type="evidence" value="ECO:0007669"/>
    <property type="project" value="UniProtKB-SubCell"/>
</dbReference>
<evidence type="ECO:0000256" key="7">
    <source>
        <dbReference type="ARBA" id="ARBA00022741"/>
    </source>
</evidence>
<evidence type="ECO:0000256" key="15">
    <source>
        <dbReference type="ARBA" id="ARBA00046271"/>
    </source>
</evidence>
<dbReference type="Gene3D" id="3.10.330.10">
    <property type="match status" value="1"/>
</dbReference>
<dbReference type="SUPFAM" id="SSF50692">
    <property type="entry name" value="ADC-like"/>
    <property type="match status" value="1"/>
</dbReference>
<proteinExistence type="inferred from homology"/>
<keyword evidence="5" id="KW-0962">Peroxisome biogenesis</keyword>
<name>A0A1X0RC60_RHIZD</name>
<feature type="domain" description="AAA+ ATPase" evidence="19">
    <location>
        <begin position="774"/>
        <end position="910"/>
    </location>
</feature>
<dbReference type="FunFam" id="1.10.8.60:FF:000105">
    <property type="entry name" value="PeRoXisome assembly factor"/>
    <property type="match status" value="1"/>
</dbReference>
<evidence type="ECO:0000256" key="2">
    <source>
        <dbReference type="ARBA" id="ARBA00006914"/>
    </source>
</evidence>
<evidence type="ECO:0000256" key="6">
    <source>
        <dbReference type="ARBA" id="ARBA00022737"/>
    </source>
</evidence>
<keyword evidence="12" id="KW-0576">Peroxisome</keyword>
<dbReference type="AlphaFoldDB" id="A0A1X0RC60"/>
<keyword evidence="9" id="KW-0067">ATP-binding</keyword>
<evidence type="ECO:0000256" key="18">
    <source>
        <dbReference type="SAM" id="MobiDB-lite"/>
    </source>
</evidence>
<dbReference type="GO" id="GO:0016887">
    <property type="term" value="F:ATP hydrolysis activity"/>
    <property type="evidence" value="ECO:0007669"/>
    <property type="project" value="InterPro"/>
</dbReference>
<dbReference type="CDD" id="cd19526">
    <property type="entry name" value="RecA-like_PEX1_r2"/>
    <property type="match status" value="1"/>
</dbReference>
<evidence type="ECO:0000256" key="9">
    <source>
        <dbReference type="ARBA" id="ARBA00022840"/>
    </source>
</evidence>
<keyword evidence="3" id="KW-0813">Transport</keyword>
<dbReference type="Pfam" id="PF09262">
    <property type="entry name" value="PEX-1N"/>
    <property type="match status" value="1"/>
</dbReference>
<keyword evidence="10" id="KW-0653">Protein transport</keyword>
<comment type="similarity">
    <text evidence="2">Belongs to the AAA ATPase family.</text>
</comment>
<protein>
    <recommendedName>
        <fullName evidence="14">Peroxisomal ATPase PEX1</fullName>
    </recommendedName>
    <alternativeName>
        <fullName evidence="13">Peroxin-1</fullName>
    </alternativeName>
</protein>
<keyword evidence="11" id="KW-0472">Membrane</keyword>
<dbReference type="Gene3D" id="2.40.40.20">
    <property type="match status" value="1"/>
</dbReference>
<keyword evidence="4" id="KW-0963">Cytoplasm</keyword>
<dbReference type="SMART" id="SM00382">
    <property type="entry name" value="AAA"/>
    <property type="match status" value="2"/>
</dbReference>
<feature type="domain" description="AAA+ ATPase" evidence="19">
    <location>
        <begin position="492"/>
        <end position="632"/>
    </location>
</feature>
<sequence>MPKTLIVQFTPIRSCLVHLPGKWVNALLDQKKLPQNVILEISPVDQKTTKKVYCGWSGESSKPLPPNSVFTLGPNGKLDVLEMDPQLGTAIGLQEGQKVNVDFCRNVPECSTVHVEPLTEDDWEILELHAGYVEDNLLSQVRTVYNNQVMCVWIHGKTLVKLVVGGIEPKHEYAKLTNQSEVIVAPKVRKSTQSSPNEESALTSGAPKKTQPSVTVRAAPCDESVGDLCVHVHPDCIASLRNENGQAPQRVRLAKLVPSFLTFSSNRREEEQQQETEEIPIVKALFATLVISTQVPLRHVMIGSVLKNSLEIKDFDMIKISTIGIKKSSAGSLVLRRFVAPTGPASTIKLGLESSQQQAQQKLQFEADCTTAAKEWLSTQKGEYVISQGMVIDLKVKDKVEQFLIQLATGQGLFSSSTLLQDEEQFVVLSPNQKLSIEFGEDISKAPSVDSKKDESVSIKVGGVDKLLSRIEQYTLANLAEKELKASLGVPGSGGILLTGAHGSGKTSIVHQVMRSVRKSLIYTLPVNCSELSDERIPVIKETLQKWLDEAAWHSPSLIFFDNLDRLIPAELEHADSTRSRHIAELFVRMISRACQRHAIMIIATSQQQQSIHPALITHHVLSELCHLQPPNREERKLIMETIMSQGSDVLKKSLPSIDLVSVASETEGFLAADIKAFLERTVHEGAVRSIKKKMDALKQGVAVDNADLTLIQADFSKARQGFVPSSLRGVKLQSSGVNWSDIGGLNETRKALLETLEWPTKYAAVFSQCPLRLRSGLLLYGYPGCGKTLLASAVAKECGLNFISVKGPEILNKYIGASEKSVRDLFERAQAAKPCVLFFDEFDSIAPRRGHDSTGVTDRVVNQMLTQMDGAEGLDGVYVLAATSRPDLIDPALLRPGRLDKALLCGMPSVEERLEILQALSSKMKLAANVDLRVYAERTEGFSGADLQGFLYNAHLEAIHGSIQIETFKESNDNKRQEKQNEFVMNDNNKVGLTLAEKGQISQRLAMIKKEIQNVKKETPVKSEVVQPQNEAEITIDYLESSLRSTRPSITIEEYYRLKAIYDEFVTGRTGELPSGEAAKGIGKRSTLG</sequence>
<dbReference type="InterPro" id="IPR003960">
    <property type="entry name" value="ATPase_AAA_CS"/>
</dbReference>
<dbReference type="Gene3D" id="3.40.50.300">
    <property type="entry name" value="P-loop containing nucleotide triphosphate hydrolases"/>
    <property type="match status" value="2"/>
</dbReference>
<dbReference type="InterPro" id="IPR003593">
    <property type="entry name" value="AAA+_ATPase"/>
</dbReference>
<evidence type="ECO:0000256" key="10">
    <source>
        <dbReference type="ARBA" id="ARBA00022927"/>
    </source>
</evidence>
<dbReference type="GO" id="GO:0005524">
    <property type="term" value="F:ATP binding"/>
    <property type="evidence" value="ECO:0007669"/>
    <property type="project" value="UniProtKB-KW"/>
</dbReference>
<comment type="subcellular location">
    <subcellularLocation>
        <location evidence="1">Cytoplasm</location>
        <location evidence="1">Cytosol</location>
    </subcellularLocation>
    <subcellularLocation>
        <location evidence="15">Peroxisome membrane</location>
    </subcellularLocation>
</comment>
<evidence type="ECO:0000259" key="19">
    <source>
        <dbReference type="SMART" id="SM00382"/>
    </source>
</evidence>
<comment type="subunit">
    <text evidence="17">Interacts with PEX6; forming the PEX1-PEX6 AAA ATPase complex, which is composed of a heterohexamer formed by a trimer of PEX1-PEX6 dimers.</text>
</comment>
<dbReference type="InterPro" id="IPR050168">
    <property type="entry name" value="AAA_ATPase_domain"/>
</dbReference>
<comment type="catalytic activity">
    <reaction evidence="16">
        <text>ATP + H2O = ADP + phosphate + H(+)</text>
        <dbReference type="Rhea" id="RHEA:13065"/>
        <dbReference type="ChEBI" id="CHEBI:15377"/>
        <dbReference type="ChEBI" id="CHEBI:15378"/>
        <dbReference type="ChEBI" id="CHEBI:30616"/>
        <dbReference type="ChEBI" id="CHEBI:43474"/>
        <dbReference type="ChEBI" id="CHEBI:456216"/>
    </reaction>
    <physiologicalReaction direction="left-to-right" evidence="16">
        <dbReference type="Rhea" id="RHEA:13066"/>
    </physiologicalReaction>
</comment>
<evidence type="ECO:0000256" key="8">
    <source>
        <dbReference type="ARBA" id="ARBA00022801"/>
    </source>
</evidence>
<keyword evidence="8" id="KW-0378">Hydrolase</keyword>
<dbReference type="PROSITE" id="PS00674">
    <property type="entry name" value="AAA"/>
    <property type="match status" value="1"/>
</dbReference>